<keyword evidence="10" id="KW-0675">Receptor</keyword>
<evidence type="ECO:0000259" key="15">
    <source>
        <dbReference type="PROSITE" id="PS50055"/>
    </source>
</evidence>
<feature type="domain" description="Tyrosine specific protein phosphatases" evidence="16">
    <location>
        <begin position="1173"/>
        <end position="1243"/>
    </location>
</feature>
<feature type="chain" id="PRO_5010858057" description="protein-tyrosine-phosphatase" evidence="14">
    <location>
        <begin position="25"/>
        <end position="1260"/>
    </location>
</feature>
<dbReference type="PANTHER" id="PTHR46957:SF3">
    <property type="entry name" value="CYTOKINE RECEPTOR"/>
    <property type="match status" value="1"/>
</dbReference>
<organism evidence="19">
    <name type="scientific">Amphimedon queenslandica</name>
    <name type="common">Sponge</name>
    <dbReference type="NCBI Taxonomy" id="400682"/>
    <lineage>
        <taxon>Eukaryota</taxon>
        <taxon>Metazoa</taxon>
        <taxon>Porifera</taxon>
        <taxon>Demospongiae</taxon>
        <taxon>Heteroscleromorpha</taxon>
        <taxon>Haplosclerida</taxon>
        <taxon>Niphatidae</taxon>
        <taxon>Amphimedon</taxon>
    </lineage>
</organism>
<evidence type="ECO:0000256" key="4">
    <source>
        <dbReference type="ARBA" id="ARBA00022729"/>
    </source>
</evidence>
<dbReference type="InterPro" id="IPR036116">
    <property type="entry name" value="FN3_sf"/>
</dbReference>
<reference evidence="19" key="1">
    <citation type="submission" date="2017-05" db="UniProtKB">
        <authorList>
            <consortium name="EnsemblMetazoa"/>
        </authorList>
    </citation>
    <scope>IDENTIFICATION</scope>
</reference>
<dbReference type="OrthoDB" id="10253954at2759"/>
<evidence type="ECO:0000256" key="1">
    <source>
        <dbReference type="ARBA" id="ARBA00004167"/>
    </source>
</evidence>
<evidence type="ECO:0000256" key="2">
    <source>
        <dbReference type="ARBA" id="ARBA00013064"/>
    </source>
</evidence>
<dbReference type="InterPro" id="IPR003595">
    <property type="entry name" value="Tyr_Pase_cat"/>
</dbReference>
<dbReference type="SMART" id="SM00060">
    <property type="entry name" value="FN3"/>
    <property type="match status" value="5"/>
</dbReference>
<dbReference type="Gene3D" id="2.60.40.10">
    <property type="entry name" value="Immunoglobulins"/>
    <property type="match status" value="5"/>
</dbReference>
<keyword evidence="6" id="KW-0378">Hydrolase</keyword>
<name>A0A1X7U810_AMPQE</name>
<evidence type="ECO:0000256" key="13">
    <source>
        <dbReference type="SAM" id="Phobius"/>
    </source>
</evidence>
<evidence type="ECO:0000256" key="9">
    <source>
        <dbReference type="ARBA" id="ARBA00023136"/>
    </source>
</evidence>
<dbReference type="Pfam" id="PF00041">
    <property type="entry name" value="fn3"/>
    <property type="match status" value="2"/>
</dbReference>
<dbReference type="InterPro" id="IPR036179">
    <property type="entry name" value="Ig-like_dom_sf"/>
</dbReference>
<dbReference type="AlphaFoldDB" id="A0A1X7U810"/>
<dbReference type="SMART" id="SM00409">
    <property type="entry name" value="IG"/>
    <property type="match status" value="1"/>
</dbReference>
<dbReference type="GO" id="GO:0004725">
    <property type="term" value="F:protein tyrosine phosphatase activity"/>
    <property type="evidence" value="ECO:0007669"/>
    <property type="project" value="UniProtKB-EC"/>
</dbReference>
<comment type="subcellular location">
    <subcellularLocation>
        <location evidence="1">Membrane</location>
        <topology evidence="1">Single-pass membrane protein</topology>
    </subcellularLocation>
</comment>
<proteinExistence type="predicted"/>
<dbReference type="InterPro" id="IPR013783">
    <property type="entry name" value="Ig-like_fold"/>
</dbReference>
<dbReference type="SMART" id="SM00194">
    <property type="entry name" value="PTPc"/>
    <property type="match status" value="1"/>
</dbReference>
<feature type="domain" description="Fibronectin type-III" evidence="18">
    <location>
        <begin position="423"/>
        <end position="517"/>
    </location>
</feature>
<dbReference type="InterPro" id="IPR000387">
    <property type="entry name" value="Tyr_Pase_dom"/>
</dbReference>
<evidence type="ECO:0000259" key="17">
    <source>
        <dbReference type="PROSITE" id="PS50835"/>
    </source>
</evidence>
<dbReference type="InterPro" id="IPR003599">
    <property type="entry name" value="Ig_sub"/>
</dbReference>
<dbReference type="EC" id="3.1.3.48" evidence="2"/>
<dbReference type="PROSITE" id="PS50853">
    <property type="entry name" value="FN3"/>
    <property type="match status" value="3"/>
</dbReference>
<evidence type="ECO:0000256" key="7">
    <source>
        <dbReference type="ARBA" id="ARBA00022912"/>
    </source>
</evidence>
<dbReference type="PANTHER" id="PTHR46957">
    <property type="entry name" value="CYTOKINE RECEPTOR"/>
    <property type="match status" value="1"/>
</dbReference>
<feature type="domain" description="Ig-like" evidence="17">
    <location>
        <begin position="817"/>
        <end position="902"/>
    </location>
</feature>
<feature type="domain" description="Fibronectin type-III" evidence="18">
    <location>
        <begin position="612"/>
        <end position="713"/>
    </location>
</feature>
<evidence type="ECO:0000256" key="14">
    <source>
        <dbReference type="SAM" id="SignalP"/>
    </source>
</evidence>
<keyword evidence="8 13" id="KW-1133">Transmembrane helix</keyword>
<evidence type="ECO:0000256" key="10">
    <source>
        <dbReference type="ARBA" id="ARBA00023170"/>
    </source>
</evidence>
<keyword evidence="11" id="KW-0325">Glycoprotein</keyword>
<dbReference type="SMART" id="SM00404">
    <property type="entry name" value="PTPc_motif"/>
    <property type="match status" value="1"/>
</dbReference>
<evidence type="ECO:0000256" key="5">
    <source>
        <dbReference type="ARBA" id="ARBA00022737"/>
    </source>
</evidence>
<evidence type="ECO:0000256" key="8">
    <source>
        <dbReference type="ARBA" id="ARBA00022989"/>
    </source>
</evidence>
<dbReference type="InterPro" id="IPR007110">
    <property type="entry name" value="Ig-like_dom"/>
</dbReference>
<dbReference type="CDD" id="cd00063">
    <property type="entry name" value="FN3"/>
    <property type="match status" value="2"/>
</dbReference>
<evidence type="ECO:0000256" key="6">
    <source>
        <dbReference type="ARBA" id="ARBA00022801"/>
    </source>
</evidence>
<dbReference type="SUPFAM" id="SSF49265">
    <property type="entry name" value="Fibronectin type III"/>
    <property type="match status" value="3"/>
</dbReference>
<dbReference type="EnsemblMetazoa" id="Aqu2.1.24077_001">
    <property type="protein sequence ID" value="Aqu2.1.24077_001"/>
    <property type="gene ID" value="Aqu2.1.24077"/>
</dbReference>
<sequence length="1260" mass="138487">MKSLTLSYTYYVTILWSLILSLEGRLPPFTLPNNGVRLYLAYKEQIIPDYSMIYASQFYNVNRNNDINNTADALWCQSANNVTNIGVWYYPNGTEVLLFDGDFDDSSGVPQPLFSKRFSGQIALARSGGLSGYEGLYKCIIPDENGVNQTLVVGAYTDTGYNNNVNGNGISTELSRVIVNGSGSVTRVTVTVRLREAGNYQCTVYNDRVTDGNNGVIGGVQALNSAAFLSLSVSDTSTSLNATRLSTGLAHVRLSWSTVSGATGYEVYYQLSSNTPVSVFNTSLTTINITSGLILGSTYTFHVVSYGSVSLPSGNASVLLTISDPVVNYLMVTLVTSTCLTLTWSPPTPVVPTSYNINRRCRRVCESSIISTTNASVSSPHTSTGIPPYSQCGFSLIGIYGAEIAFLNPDHPVTTLSSAPTAPVDDIIFSSVESVSMTVSWDEAPCNGRNGPITGFYLTYTNITSNTSYTINITGGDNRMYNLTGLIPYTNYTVSIIPYNYNMNGPARQEIQLTDESIPGVISDLRYGKNPDAINIVWKIPTVPNGIITVYEIKYRESTSTGPYNITNTTNTYYNIAGLIPNTSYTIGVRAYTSIGPGEWTDREYTTIEIPVIETFSITKLNSTAVRAVWGFVSRASYYTVYYESTSSSSRKKRQVETGMRVFPGDTTEGLIGGLDPNLNYLFSISTSFIVNGIIYEGERTQPIPPGVALTPTLVSRTAMISTLIQMSGTSTPVIPATTNGGSMTIVFIAVGAIVSLLLIVIIIVIIIVVVLKKKRFKNDYDIVNSKNKPIAEQNLTLYIERIQEATYSTVKEPILPVIEEFPNDVTTEEGREVLLKVKVNETTKLCFNWYHNGDPVTEDYAHELRGDGSLLLVSVEEKHKGAYRFVANNDAGTVSQQVVLTVAVEGARMPNGAASTVKNGKNLIPVGQFGEFVANGHVKGNEGFKNQFMMLDSGESDHTATVGLTPSNKLLNRFANIVVYDDNRIILRPISGHKDCPNGYINACYVDGYSDEYQYIATQGPVSKTVVDFWCLVWQERPPVIVMVTNVKEEGKVKCQQYWPDSDTKDYGPFSVTLSDEQVLTEYIIRKIHLTLLGSDQPPLMITQYHFTSWPDHGVPEYATSILQFHRRIKNEYKPTKGPMLVHCSAGTGAKQSVTQFQVTNWDSTGEVKNPQTILMIMEEMYRTQRKRGNTSIVVHCSDTVGRSAMFCAAATTINKCKTEGVIDVFQVLKSQRIQKPGSVQTVVSRDIFAAAYFRDNKN</sequence>
<dbReference type="Pfam" id="PF00102">
    <property type="entry name" value="Y_phosphatase"/>
    <property type="match status" value="2"/>
</dbReference>
<dbReference type="InParanoid" id="A0A1X7U810"/>
<dbReference type="InterPro" id="IPR050713">
    <property type="entry name" value="RTP_Phos/Ushers"/>
</dbReference>
<evidence type="ECO:0000256" key="3">
    <source>
        <dbReference type="ARBA" id="ARBA00022692"/>
    </source>
</evidence>
<dbReference type="Pfam" id="PF07679">
    <property type="entry name" value="I-set"/>
    <property type="match status" value="1"/>
</dbReference>
<comment type="catalytic activity">
    <reaction evidence="12">
        <text>O-phospho-L-tyrosyl-[protein] + H2O = L-tyrosyl-[protein] + phosphate</text>
        <dbReference type="Rhea" id="RHEA:10684"/>
        <dbReference type="Rhea" id="RHEA-COMP:10136"/>
        <dbReference type="Rhea" id="RHEA-COMP:20101"/>
        <dbReference type="ChEBI" id="CHEBI:15377"/>
        <dbReference type="ChEBI" id="CHEBI:43474"/>
        <dbReference type="ChEBI" id="CHEBI:46858"/>
        <dbReference type="ChEBI" id="CHEBI:61978"/>
        <dbReference type="EC" id="3.1.3.48"/>
    </reaction>
</comment>
<dbReference type="InterPro" id="IPR003961">
    <property type="entry name" value="FN3_dom"/>
</dbReference>
<feature type="domain" description="Fibronectin type-III" evidence="18">
    <location>
        <begin position="518"/>
        <end position="611"/>
    </location>
</feature>
<dbReference type="PRINTS" id="PR00014">
    <property type="entry name" value="FNTYPEIII"/>
</dbReference>
<accession>A0A1X7U810</accession>
<protein>
    <recommendedName>
        <fullName evidence="2">protein-tyrosine-phosphatase</fullName>
        <ecNumber evidence="2">3.1.3.48</ecNumber>
    </recommendedName>
</protein>
<keyword evidence="9 13" id="KW-0472">Membrane</keyword>
<evidence type="ECO:0000256" key="12">
    <source>
        <dbReference type="ARBA" id="ARBA00051722"/>
    </source>
</evidence>
<keyword evidence="5" id="KW-0677">Repeat</keyword>
<keyword evidence="3 13" id="KW-0812">Transmembrane</keyword>
<dbReference type="eggNOG" id="KOG3510">
    <property type="taxonomic scope" value="Eukaryota"/>
</dbReference>
<dbReference type="SUPFAM" id="SSF48726">
    <property type="entry name" value="Immunoglobulin"/>
    <property type="match status" value="1"/>
</dbReference>
<evidence type="ECO:0000256" key="11">
    <source>
        <dbReference type="ARBA" id="ARBA00023180"/>
    </source>
</evidence>
<dbReference type="PROSITE" id="PS50056">
    <property type="entry name" value="TYR_PHOSPHATASE_2"/>
    <property type="match status" value="1"/>
</dbReference>
<dbReference type="PROSITE" id="PS50835">
    <property type="entry name" value="IG_LIKE"/>
    <property type="match status" value="1"/>
</dbReference>
<feature type="transmembrane region" description="Helical" evidence="13">
    <location>
        <begin position="746"/>
        <end position="772"/>
    </location>
</feature>
<dbReference type="CDD" id="cd00047">
    <property type="entry name" value="PTPc"/>
    <property type="match status" value="1"/>
</dbReference>
<dbReference type="InterPro" id="IPR000242">
    <property type="entry name" value="PTP_cat"/>
</dbReference>
<feature type="signal peptide" evidence="14">
    <location>
        <begin position="1"/>
        <end position="24"/>
    </location>
</feature>
<dbReference type="SUPFAM" id="SSF52799">
    <property type="entry name" value="(Phosphotyrosine protein) phosphatases II"/>
    <property type="match status" value="2"/>
</dbReference>
<dbReference type="PROSITE" id="PS50055">
    <property type="entry name" value="TYR_PHOSPHATASE_PTP"/>
    <property type="match status" value="1"/>
</dbReference>
<dbReference type="PRINTS" id="PR00700">
    <property type="entry name" value="PRTYPHPHTASE"/>
</dbReference>
<dbReference type="InterPro" id="IPR029021">
    <property type="entry name" value="Prot-tyrosine_phosphatase-like"/>
</dbReference>
<dbReference type="Gene3D" id="3.90.190.10">
    <property type="entry name" value="Protein tyrosine phosphatase superfamily"/>
    <property type="match status" value="2"/>
</dbReference>
<evidence type="ECO:0000313" key="19">
    <source>
        <dbReference type="EnsemblMetazoa" id="Aqu2.1.24077_001"/>
    </source>
</evidence>
<keyword evidence="7" id="KW-0904">Protein phosphatase</keyword>
<feature type="domain" description="Tyrosine-protein phosphatase" evidence="15">
    <location>
        <begin position="945"/>
        <end position="1243"/>
    </location>
</feature>
<keyword evidence="4 14" id="KW-0732">Signal</keyword>
<dbReference type="eggNOG" id="KOG4228">
    <property type="taxonomic scope" value="Eukaryota"/>
</dbReference>
<evidence type="ECO:0000259" key="16">
    <source>
        <dbReference type="PROSITE" id="PS50056"/>
    </source>
</evidence>
<dbReference type="InterPro" id="IPR013098">
    <property type="entry name" value="Ig_I-set"/>
</dbReference>
<evidence type="ECO:0000259" key="18">
    <source>
        <dbReference type="PROSITE" id="PS50853"/>
    </source>
</evidence>
<dbReference type="GO" id="GO:0016020">
    <property type="term" value="C:membrane"/>
    <property type="evidence" value="ECO:0007669"/>
    <property type="project" value="UniProtKB-SubCell"/>
</dbReference>